<evidence type="ECO:0000256" key="2">
    <source>
        <dbReference type="SAM" id="MobiDB-lite"/>
    </source>
</evidence>
<dbReference type="Pfam" id="PF13328">
    <property type="entry name" value="HD_4"/>
    <property type="match status" value="1"/>
</dbReference>
<dbReference type="Pfam" id="PF04607">
    <property type="entry name" value="RelA_SpoT"/>
    <property type="match status" value="1"/>
</dbReference>
<sequence length="746" mass="85062">MDYTAEDEVIIKEKWDDLLLSCTKICKNDEDWNFIKRAFFLAKEAHQGVRRRSGEPYLLHPIAVAKIVIEEIGLGVKSVVAALLHDVVEDTEYSVEDMERIFGPKIASMVDGLTKMSGVFNADTSEQAEYFRKVLLTLSDDVRVILIKIADRLHNMRTLGSMPMNKQIKITGETIYLFAPLAYRLGLYSIKSELEDLCMKYRFPQQYAEITQKLNETEASRREFIDKFNAPIIAALNRDNINYEISGRVKSIYSIWSKMQRKQIPFEEIYDLFAIRIVFKPLPFPSEKTQCWQVYSTITDIYTPKPDRLRDWISMPKANGYEALHSTVMGPDGVWVEVQIRTQRMEDIAERGFAAHWKYKHATISQDEDEFDKWLKQIRAALNSPTENAVDFLDNFKLSLYTSEIVVFTPKGEARKMPFGATALDFAYDIHSKIGNSAISAKINHKLEPITTQINSGDQIEIITADNARPKPEWLEIATTAKAKQSIKSFLKRERQNNIERGMQMLDEKMKSLNIKLSGRVLRKIVPIYESNNKEELYSKIGAGIIDLKDLDKVLKVNSKSKILKFWTLFINKKEDEEGDDPAAINDAGETAPNAAHPAKEQPETPQFEIAECCKPIPGDKVVGYRDPKTGNIIVHKATCDELNRLATQFGRNIVKEEIKWSQHKAMSYLVTIELRGIDRMGILLDLAKVVSADFSINIREVGIHSHDGIFEGSISLYVKDAEGLQDVMTKLRKIKGIESVKRTLS</sequence>
<dbReference type="CDD" id="cd00077">
    <property type="entry name" value="HDc"/>
    <property type="match status" value="1"/>
</dbReference>
<dbReference type="InterPro" id="IPR012675">
    <property type="entry name" value="Beta-grasp_dom_sf"/>
</dbReference>
<dbReference type="FunFam" id="1.10.3210.10:FF:000001">
    <property type="entry name" value="GTP pyrophosphokinase RelA"/>
    <property type="match status" value="1"/>
</dbReference>
<comment type="similarity">
    <text evidence="1">Belongs to the RelA/SpoT family.</text>
</comment>
<dbReference type="PROSITE" id="PS51880">
    <property type="entry name" value="TGS"/>
    <property type="match status" value="1"/>
</dbReference>
<dbReference type="GO" id="GO:0015969">
    <property type="term" value="P:guanosine tetraphosphate metabolic process"/>
    <property type="evidence" value="ECO:0007669"/>
    <property type="project" value="InterPro"/>
</dbReference>
<organism evidence="4">
    <name type="scientific">Microviridae sp. ctNWS1</name>
    <dbReference type="NCBI Taxonomy" id="2826733"/>
    <lineage>
        <taxon>Viruses</taxon>
        <taxon>Monodnaviria</taxon>
        <taxon>Sangervirae</taxon>
        <taxon>Phixviricota</taxon>
        <taxon>Malgrandaviricetes</taxon>
        <taxon>Petitvirales</taxon>
        <taxon>Microviridae</taxon>
    </lineage>
</organism>
<dbReference type="CDD" id="cd05399">
    <property type="entry name" value="NT_Rel-Spo_like"/>
    <property type="match status" value="1"/>
</dbReference>
<dbReference type="GO" id="GO:0005886">
    <property type="term" value="C:plasma membrane"/>
    <property type="evidence" value="ECO:0007669"/>
    <property type="project" value="TreeGrafter"/>
</dbReference>
<dbReference type="InterPro" id="IPR012676">
    <property type="entry name" value="TGS-like"/>
</dbReference>
<dbReference type="InterPro" id="IPR045865">
    <property type="entry name" value="ACT-like_dom_sf"/>
</dbReference>
<dbReference type="SMART" id="SM00471">
    <property type="entry name" value="HDc"/>
    <property type="match status" value="1"/>
</dbReference>
<dbReference type="FunFam" id="3.10.20.30:FF:000002">
    <property type="entry name" value="GTP pyrophosphokinase (RelA/SpoT)"/>
    <property type="match status" value="1"/>
</dbReference>
<dbReference type="CDD" id="cd04876">
    <property type="entry name" value="ACT_RelA-SpoT"/>
    <property type="match status" value="1"/>
</dbReference>
<dbReference type="InterPro" id="IPR045600">
    <property type="entry name" value="RelA/SpoT_AH_RIS"/>
</dbReference>
<reference evidence="4" key="1">
    <citation type="journal article" date="2021" name="Proc. Natl. Acad. Sci. U.S.A.">
        <title>A Catalog of Tens of Thousands of Viruses from Human Metagenomes Reveals Hidden Associations with Chronic Diseases.</title>
        <authorList>
            <person name="Tisza M.J."/>
            <person name="Buck C.B."/>
        </authorList>
    </citation>
    <scope>NUCLEOTIDE SEQUENCE</scope>
    <source>
        <strain evidence="4">CtNWS1</strain>
    </source>
</reference>
<dbReference type="Gene3D" id="1.10.3210.10">
    <property type="entry name" value="Hypothetical protein af1432"/>
    <property type="match status" value="1"/>
</dbReference>
<dbReference type="Gene3D" id="3.30.70.260">
    <property type="match status" value="1"/>
</dbReference>
<dbReference type="InterPro" id="IPR007685">
    <property type="entry name" value="RelA_SpoT"/>
</dbReference>
<dbReference type="Pfam" id="PF19296">
    <property type="entry name" value="RelA_AH_RIS"/>
    <property type="match status" value="1"/>
</dbReference>
<accession>A0A8S5N453</accession>
<dbReference type="SUPFAM" id="SSF81301">
    <property type="entry name" value="Nucleotidyltransferase"/>
    <property type="match status" value="1"/>
</dbReference>
<dbReference type="PANTHER" id="PTHR21262">
    <property type="entry name" value="GUANOSINE-3',5'-BIS DIPHOSPHATE 3'-PYROPHOSPHOHYDROLASE"/>
    <property type="match status" value="1"/>
</dbReference>
<feature type="region of interest" description="Disordered" evidence="2">
    <location>
        <begin position="579"/>
        <end position="602"/>
    </location>
</feature>
<name>A0A8S5N453_9VIRU</name>
<dbReference type="Pfam" id="PF02824">
    <property type="entry name" value="TGS"/>
    <property type="match status" value="1"/>
</dbReference>
<dbReference type="InterPro" id="IPR004095">
    <property type="entry name" value="TGS"/>
</dbReference>
<dbReference type="Pfam" id="PF13291">
    <property type="entry name" value="ACT_4"/>
    <property type="match status" value="1"/>
</dbReference>
<dbReference type="SMART" id="SM00954">
    <property type="entry name" value="RelA_SpoT"/>
    <property type="match status" value="1"/>
</dbReference>
<dbReference type="NCBIfam" id="TIGR00691">
    <property type="entry name" value="spoT_relA"/>
    <property type="match status" value="1"/>
</dbReference>
<dbReference type="Gene3D" id="3.10.20.30">
    <property type="match status" value="1"/>
</dbReference>
<dbReference type="InterPro" id="IPR003607">
    <property type="entry name" value="HD/PDEase_dom"/>
</dbReference>
<dbReference type="SUPFAM" id="SSF55021">
    <property type="entry name" value="ACT-like"/>
    <property type="match status" value="1"/>
</dbReference>
<dbReference type="InterPro" id="IPR002912">
    <property type="entry name" value="ACT_dom"/>
</dbReference>
<evidence type="ECO:0000259" key="3">
    <source>
        <dbReference type="PROSITE" id="PS51880"/>
    </source>
</evidence>
<dbReference type="PANTHER" id="PTHR21262:SF31">
    <property type="entry name" value="GTP PYROPHOSPHOKINASE"/>
    <property type="match status" value="1"/>
</dbReference>
<dbReference type="CDD" id="cd01668">
    <property type="entry name" value="TGS_RSH"/>
    <property type="match status" value="1"/>
</dbReference>
<proteinExistence type="inferred from homology"/>
<dbReference type="InterPro" id="IPR033655">
    <property type="entry name" value="TGS_RelA/SpoT"/>
</dbReference>
<dbReference type="EMBL" id="BK015056">
    <property type="protein sequence ID" value="DAD89220.1"/>
    <property type="molecule type" value="Genomic_DNA"/>
</dbReference>
<evidence type="ECO:0000313" key="4">
    <source>
        <dbReference type="EMBL" id="DAD89220.1"/>
    </source>
</evidence>
<dbReference type="SUPFAM" id="SSF81271">
    <property type="entry name" value="TGS-like"/>
    <property type="match status" value="1"/>
</dbReference>
<dbReference type="InterPro" id="IPR004811">
    <property type="entry name" value="RelA/Spo_fam"/>
</dbReference>
<dbReference type="InterPro" id="IPR043519">
    <property type="entry name" value="NT_sf"/>
</dbReference>
<protein>
    <submittedName>
        <fullName evidence="4">Guanosine polyphosphate pyrophosphohydrolases/synthetase</fullName>
    </submittedName>
</protein>
<dbReference type="SUPFAM" id="SSF109604">
    <property type="entry name" value="HD-domain/PDEase-like"/>
    <property type="match status" value="1"/>
</dbReference>
<evidence type="ECO:0000256" key="1">
    <source>
        <dbReference type="ARBA" id="ARBA00007476"/>
    </source>
</evidence>
<feature type="domain" description="TGS" evidence="3">
    <location>
        <begin position="403"/>
        <end position="464"/>
    </location>
</feature>
<dbReference type="Gene3D" id="3.30.460.10">
    <property type="entry name" value="Beta Polymerase, domain 2"/>
    <property type="match status" value="1"/>
</dbReference>